<evidence type="ECO:0000256" key="1">
    <source>
        <dbReference type="SAM" id="MobiDB-lite"/>
    </source>
</evidence>
<name>A0AAD4IEL1_9PLEO</name>
<reference evidence="2" key="1">
    <citation type="submission" date="2021-07" db="EMBL/GenBank/DDBJ databases">
        <title>Genome Resource of American Ginseng Black Spot Pathogen Alternaria panax.</title>
        <authorList>
            <person name="Qiu C."/>
            <person name="Wang W."/>
            <person name="Liu Z."/>
        </authorList>
    </citation>
    <scope>NUCLEOTIDE SEQUENCE</scope>
    <source>
        <strain evidence="2">BNCC115425</strain>
    </source>
</reference>
<dbReference type="EMBL" id="JAANER010000002">
    <property type="protein sequence ID" value="KAG9193331.1"/>
    <property type="molecule type" value="Genomic_DNA"/>
</dbReference>
<gene>
    <name evidence="2" type="ORF">G6011_03366</name>
</gene>
<feature type="compositionally biased region" description="Acidic residues" evidence="1">
    <location>
        <begin position="190"/>
        <end position="216"/>
    </location>
</feature>
<feature type="region of interest" description="Disordered" evidence="1">
    <location>
        <begin position="90"/>
        <end position="117"/>
    </location>
</feature>
<feature type="compositionally biased region" description="Basic and acidic residues" evidence="1">
    <location>
        <begin position="322"/>
        <end position="331"/>
    </location>
</feature>
<proteinExistence type="predicted"/>
<feature type="compositionally biased region" description="Low complexity" evidence="1">
    <location>
        <begin position="332"/>
        <end position="352"/>
    </location>
</feature>
<feature type="region of interest" description="Disordered" evidence="1">
    <location>
        <begin position="154"/>
        <end position="220"/>
    </location>
</feature>
<feature type="compositionally biased region" description="Polar residues" evidence="1">
    <location>
        <begin position="382"/>
        <end position="398"/>
    </location>
</feature>
<evidence type="ECO:0000313" key="2">
    <source>
        <dbReference type="EMBL" id="KAG9193331.1"/>
    </source>
</evidence>
<dbReference type="Proteomes" id="UP001199106">
    <property type="component" value="Unassembled WGS sequence"/>
</dbReference>
<dbReference type="AlphaFoldDB" id="A0AAD4IEL1"/>
<feature type="compositionally biased region" description="Polar residues" evidence="1">
    <location>
        <begin position="291"/>
        <end position="300"/>
    </location>
</feature>
<sequence length="404" mass="44084">MSDYDDDYDDYEGDFFYVEDEYMAADDLAEHAVASPPPATCGDEDMEDDWDRFDYFNDLEYASDGYDDTQFQALDVKGVKAGLKRKRAVRSAPARKRVAKESVNMQTEPTPLGHSPIVWRSQASRGTQPATLDDNAQPYALFSDWREKLAHIPDWAKGCSPPSSPVTPSSRLGKGKANMAFVTEPASPPYDDDDDDDDDGDGDVEDDGMDEGEDGIPQEALLAALQRQLATAGGPLSGMDPQQLLEFAMRMAADKDAGDDIAGEMAEVMLGGEDDEGDEDAEEKLLSWVAQQRNGTNQETPGEEEDMMEETVHRPPTPPASDLKRSVRVSETDITSSNTISSTANLNTNTSSLKRKAEDEPSVEGATKVLKKKATRSFDAPTASSQAKTASSRPTTRSKPGKRK</sequence>
<feature type="region of interest" description="Disordered" evidence="1">
    <location>
        <begin position="291"/>
        <end position="404"/>
    </location>
</feature>
<accession>A0AAD4IEL1</accession>
<evidence type="ECO:0000313" key="3">
    <source>
        <dbReference type="Proteomes" id="UP001199106"/>
    </source>
</evidence>
<comment type="caution">
    <text evidence="2">The sequence shown here is derived from an EMBL/GenBank/DDBJ whole genome shotgun (WGS) entry which is preliminary data.</text>
</comment>
<protein>
    <submittedName>
        <fullName evidence="2">Uncharacterized protein</fullName>
    </submittedName>
</protein>
<organism evidence="2 3">
    <name type="scientific">Alternaria panax</name>
    <dbReference type="NCBI Taxonomy" id="48097"/>
    <lineage>
        <taxon>Eukaryota</taxon>
        <taxon>Fungi</taxon>
        <taxon>Dikarya</taxon>
        <taxon>Ascomycota</taxon>
        <taxon>Pezizomycotina</taxon>
        <taxon>Dothideomycetes</taxon>
        <taxon>Pleosporomycetidae</taxon>
        <taxon>Pleosporales</taxon>
        <taxon>Pleosporineae</taxon>
        <taxon>Pleosporaceae</taxon>
        <taxon>Alternaria</taxon>
        <taxon>Alternaria sect. Panax</taxon>
    </lineage>
</organism>
<keyword evidence="3" id="KW-1185">Reference proteome</keyword>